<accession>N9E2U6</accession>
<reference evidence="1 2" key="1">
    <citation type="submission" date="2013-02" db="EMBL/GenBank/DDBJ databases">
        <title>The Genome Sequence of Acinetobacter beijerinckii ANC 3835.</title>
        <authorList>
            <consortium name="The Broad Institute Genome Sequencing Platform"/>
            <consortium name="The Broad Institute Genome Sequencing Center for Infectious Disease"/>
            <person name="Cerqueira G."/>
            <person name="Feldgarden M."/>
            <person name="Courvalin P."/>
            <person name="Perichon B."/>
            <person name="Grillot-Courvalin C."/>
            <person name="Clermont D."/>
            <person name="Rocha E."/>
            <person name="Yoon E.-J."/>
            <person name="Nemec A."/>
            <person name="Walker B."/>
            <person name="Young S.K."/>
            <person name="Zeng Q."/>
            <person name="Gargeya S."/>
            <person name="Fitzgerald M."/>
            <person name="Haas B."/>
            <person name="Abouelleil A."/>
            <person name="Alvarado L."/>
            <person name="Arachchi H.M."/>
            <person name="Berlin A.M."/>
            <person name="Chapman S.B."/>
            <person name="Dewar J."/>
            <person name="Goldberg J."/>
            <person name="Griggs A."/>
            <person name="Gujja S."/>
            <person name="Hansen M."/>
            <person name="Howarth C."/>
            <person name="Imamovic A."/>
            <person name="Larimer J."/>
            <person name="McCowan C."/>
            <person name="Murphy C."/>
            <person name="Neiman D."/>
            <person name="Pearson M."/>
            <person name="Priest M."/>
            <person name="Roberts A."/>
            <person name="Saif S."/>
            <person name="Shea T."/>
            <person name="Sisk P."/>
            <person name="Sykes S."/>
            <person name="Wortman J."/>
            <person name="Nusbaum C."/>
            <person name="Birren B."/>
        </authorList>
    </citation>
    <scope>NUCLEOTIDE SEQUENCE [LARGE SCALE GENOMIC DNA]</scope>
    <source>
        <strain evidence="1 2">ANC 3835</strain>
    </source>
</reference>
<protein>
    <submittedName>
        <fullName evidence="1">Uncharacterized protein</fullName>
    </submittedName>
</protein>
<comment type="caution">
    <text evidence="1">The sequence shown here is derived from an EMBL/GenBank/DDBJ whole genome shotgun (WGS) entry which is preliminary data.</text>
</comment>
<evidence type="ECO:0000313" key="2">
    <source>
        <dbReference type="Proteomes" id="UP000018417"/>
    </source>
</evidence>
<evidence type="ECO:0000313" key="1">
    <source>
        <dbReference type="EMBL" id="ENW04803.1"/>
    </source>
</evidence>
<dbReference type="PATRIC" id="fig|1217649.3.peg.1470"/>
<dbReference type="Proteomes" id="UP000018417">
    <property type="component" value="Unassembled WGS sequence"/>
</dbReference>
<name>N9E2U6_9GAMM</name>
<dbReference type="HOGENOM" id="CLU_119865_0_0_6"/>
<organism evidence="1 2">
    <name type="scientific">Acinetobacter beijerinckii ANC 3835</name>
    <dbReference type="NCBI Taxonomy" id="1217649"/>
    <lineage>
        <taxon>Bacteria</taxon>
        <taxon>Pseudomonadati</taxon>
        <taxon>Pseudomonadota</taxon>
        <taxon>Gammaproteobacteria</taxon>
        <taxon>Moraxellales</taxon>
        <taxon>Moraxellaceae</taxon>
        <taxon>Acinetobacter</taxon>
    </lineage>
</organism>
<dbReference type="EMBL" id="APQK01000012">
    <property type="protein sequence ID" value="ENW04803.1"/>
    <property type="molecule type" value="Genomic_DNA"/>
</dbReference>
<proteinExistence type="predicted"/>
<sequence>MQIKLMIAGFISCGVMNSAYAIDAKYRQQLEYSGCTQVSELQGCDISKTKEENIKAGLVESNNVVTDQNASISQPQWIAERQDGTSLARIKIDQQQRVWVNDLRVIAVKNRDQINFRQGKINYTIFTDTEKQSQSFWYDRYSHDKGKIVFK</sequence>
<dbReference type="AlphaFoldDB" id="N9E2U6"/>
<dbReference type="RefSeq" id="WP_005053644.1">
    <property type="nucleotide sequence ID" value="NZ_KB849759.1"/>
</dbReference>
<gene>
    <name evidence="1" type="ORF">F934_01535</name>
</gene>
<dbReference type="OrthoDB" id="5592783at2"/>